<feature type="compositionally biased region" description="Basic and acidic residues" evidence="1">
    <location>
        <begin position="81"/>
        <end position="91"/>
    </location>
</feature>
<evidence type="ECO:0000256" key="1">
    <source>
        <dbReference type="SAM" id="MobiDB-lite"/>
    </source>
</evidence>
<evidence type="ECO:0000313" key="3">
    <source>
        <dbReference type="Proteomes" id="UP000292082"/>
    </source>
</evidence>
<proteinExistence type="predicted"/>
<dbReference type="Proteomes" id="UP000292082">
    <property type="component" value="Unassembled WGS sequence"/>
</dbReference>
<protein>
    <submittedName>
        <fullName evidence="2">Uncharacterized protein</fullName>
    </submittedName>
</protein>
<feature type="region of interest" description="Disordered" evidence="1">
    <location>
        <begin position="80"/>
        <end position="101"/>
    </location>
</feature>
<name>A0A4Q9P476_9APHY</name>
<organism evidence="2 3">
    <name type="scientific">Dichomitus squalens</name>
    <dbReference type="NCBI Taxonomy" id="114155"/>
    <lineage>
        <taxon>Eukaryota</taxon>
        <taxon>Fungi</taxon>
        <taxon>Dikarya</taxon>
        <taxon>Basidiomycota</taxon>
        <taxon>Agaricomycotina</taxon>
        <taxon>Agaricomycetes</taxon>
        <taxon>Polyporales</taxon>
        <taxon>Polyporaceae</taxon>
        <taxon>Dichomitus</taxon>
    </lineage>
</organism>
<evidence type="ECO:0000313" key="2">
    <source>
        <dbReference type="EMBL" id="TBU63033.1"/>
    </source>
</evidence>
<sequence>MTPLPLVLWVASPPARYVVLITSASPPHVLHGLQPACGPQRSLNRTRASGYSPPLSQIRRLSCLLFSLSFSRLSVLARRPQRNEPWDDRSKLIPVSRSRGP</sequence>
<dbReference type="EMBL" id="ML145091">
    <property type="protein sequence ID" value="TBU63033.1"/>
    <property type="molecule type" value="Genomic_DNA"/>
</dbReference>
<dbReference type="AlphaFoldDB" id="A0A4Q9P476"/>
<accession>A0A4Q9P476</accession>
<gene>
    <name evidence="2" type="ORF">BD310DRAFT_917671</name>
</gene>
<reference evidence="2 3" key="1">
    <citation type="submission" date="2019-01" db="EMBL/GenBank/DDBJ databases">
        <title>Draft genome sequences of three monokaryotic isolates of the white-rot basidiomycete fungus Dichomitus squalens.</title>
        <authorList>
            <consortium name="DOE Joint Genome Institute"/>
            <person name="Lopez S.C."/>
            <person name="Andreopoulos B."/>
            <person name="Pangilinan J."/>
            <person name="Lipzen A."/>
            <person name="Riley R."/>
            <person name="Ahrendt S."/>
            <person name="Ng V."/>
            <person name="Barry K."/>
            <person name="Daum C."/>
            <person name="Grigoriev I.V."/>
            <person name="Hilden K.S."/>
            <person name="Makela M.R."/>
            <person name="de Vries R.P."/>
        </authorList>
    </citation>
    <scope>NUCLEOTIDE SEQUENCE [LARGE SCALE GENOMIC DNA]</scope>
    <source>
        <strain evidence="2 3">CBS 464.89</strain>
    </source>
</reference>
<keyword evidence="3" id="KW-1185">Reference proteome</keyword>